<name>A0A0R2PWL4_9GAMM</name>
<sequence length="142" mass="16103">MYRPSKNFVRRFLSLLIIFLGLSLEALEISFAGTEKFLTVSIANNDQLRRKGLMHTDDLKQNTGMLFLWQTSGQRCMWMKDTSLSLSVAYLSEEGTIQEIYAMEPYSEESVCSISPARMALEVKEGWFAENGIGVGNTIIFK</sequence>
<dbReference type="Gene3D" id="2.60.120.1140">
    <property type="entry name" value="Protein of unknown function DUF192"/>
    <property type="match status" value="1"/>
</dbReference>
<protein>
    <recommendedName>
        <fullName evidence="3">DUF192 domain-containing protein</fullName>
    </recommendedName>
</protein>
<accession>A0A0R2PWL4</accession>
<dbReference type="InterPro" id="IPR038695">
    <property type="entry name" value="Saro_0823-like_sf"/>
</dbReference>
<dbReference type="Pfam" id="PF02643">
    <property type="entry name" value="DUF192"/>
    <property type="match status" value="1"/>
</dbReference>
<comment type="caution">
    <text evidence="1">The sequence shown here is derived from an EMBL/GenBank/DDBJ whole genome shotgun (WGS) entry which is preliminary data.</text>
</comment>
<proteinExistence type="predicted"/>
<dbReference type="Proteomes" id="UP000050874">
    <property type="component" value="Unassembled WGS sequence"/>
</dbReference>
<reference evidence="2" key="1">
    <citation type="submission" date="2015-10" db="EMBL/GenBank/DDBJ databases">
        <title>Metagenome-Assembled Genomes uncover a global brackish microbiome.</title>
        <authorList>
            <person name="Hugerth L.W."/>
            <person name="Larsson J."/>
            <person name="Alneberg J."/>
            <person name="Lindh M.V."/>
            <person name="Legrand C."/>
            <person name="Pinhassi J."/>
            <person name="Andersson A."/>
        </authorList>
    </citation>
    <scope>NUCLEOTIDE SEQUENCE [LARGE SCALE GENOMIC DNA]</scope>
</reference>
<dbReference type="PANTHER" id="PTHR37953:SF1">
    <property type="entry name" value="UPF0127 PROTEIN MJ1496"/>
    <property type="match status" value="1"/>
</dbReference>
<evidence type="ECO:0000313" key="2">
    <source>
        <dbReference type="Proteomes" id="UP000050874"/>
    </source>
</evidence>
<dbReference type="PANTHER" id="PTHR37953">
    <property type="entry name" value="UPF0127 PROTEIN MJ1496"/>
    <property type="match status" value="1"/>
</dbReference>
<dbReference type="AlphaFoldDB" id="A0A0R2PWL4"/>
<dbReference type="EMBL" id="LIAV01000002">
    <property type="protein sequence ID" value="KRO41408.1"/>
    <property type="molecule type" value="Genomic_DNA"/>
</dbReference>
<organism evidence="1 2">
    <name type="scientific">SAR86 cluster bacterium BACL1 MAG-120920-bin57</name>
    <dbReference type="NCBI Taxonomy" id="1655571"/>
    <lineage>
        <taxon>Bacteria</taxon>
        <taxon>Pseudomonadati</taxon>
        <taxon>Pseudomonadota</taxon>
        <taxon>Gammaproteobacteria</taxon>
        <taxon>SAR86 cluster</taxon>
    </lineage>
</organism>
<gene>
    <name evidence="1" type="ORF">ABR63_06730</name>
</gene>
<dbReference type="InterPro" id="IPR003795">
    <property type="entry name" value="DUF192"/>
</dbReference>
<evidence type="ECO:0008006" key="3">
    <source>
        <dbReference type="Google" id="ProtNLM"/>
    </source>
</evidence>
<evidence type="ECO:0000313" key="1">
    <source>
        <dbReference type="EMBL" id="KRO41408.1"/>
    </source>
</evidence>